<feature type="domain" description="DNA replication/recombination mediator RecO N-terminal" evidence="8">
    <location>
        <begin position="1"/>
        <end position="78"/>
    </location>
</feature>
<dbReference type="Gene3D" id="1.20.1440.120">
    <property type="entry name" value="Recombination protein O, C-terminal domain"/>
    <property type="match status" value="1"/>
</dbReference>
<proteinExistence type="inferred from homology"/>
<dbReference type="Proteomes" id="UP000057609">
    <property type="component" value="Chromosome"/>
</dbReference>
<accession>A0A0B5BLK4</accession>
<dbReference type="InterPro" id="IPR012340">
    <property type="entry name" value="NA-bd_OB-fold"/>
</dbReference>
<evidence type="ECO:0000256" key="3">
    <source>
        <dbReference type="ARBA" id="ARBA00022763"/>
    </source>
</evidence>
<dbReference type="InterPro" id="IPR003717">
    <property type="entry name" value="RecO"/>
</dbReference>
<dbReference type="SUPFAM" id="SSF50249">
    <property type="entry name" value="Nucleic acid-binding proteins"/>
    <property type="match status" value="1"/>
</dbReference>
<comment type="function">
    <text evidence="7">Involved in DNA repair and RecF pathway recombination.</text>
</comment>
<dbReference type="InterPro" id="IPR022572">
    <property type="entry name" value="DNA_rep/recomb_RecO_N"/>
</dbReference>
<dbReference type="Gene3D" id="2.40.50.140">
    <property type="entry name" value="Nucleic acid-binding proteins"/>
    <property type="match status" value="1"/>
</dbReference>
<protein>
    <recommendedName>
        <fullName evidence="2 7">DNA repair protein RecO</fullName>
    </recommendedName>
    <alternativeName>
        <fullName evidence="6 7">Recombination protein O</fullName>
    </alternativeName>
</protein>
<dbReference type="Pfam" id="PF02565">
    <property type="entry name" value="RecO_C"/>
    <property type="match status" value="1"/>
</dbReference>
<dbReference type="GO" id="GO:0043590">
    <property type="term" value="C:bacterial nucleoid"/>
    <property type="evidence" value="ECO:0007669"/>
    <property type="project" value="TreeGrafter"/>
</dbReference>
<dbReference type="NCBIfam" id="TIGR00613">
    <property type="entry name" value="reco"/>
    <property type="match status" value="1"/>
</dbReference>
<dbReference type="PANTHER" id="PTHR33991">
    <property type="entry name" value="DNA REPAIR PROTEIN RECO"/>
    <property type="match status" value="1"/>
</dbReference>
<evidence type="ECO:0000256" key="1">
    <source>
        <dbReference type="ARBA" id="ARBA00007452"/>
    </source>
</evidence>
<dbReference type="Pfam" id="PF11967">
    <property type="entry name" value="RecO_N"/>
    <property type="match status" value="1"/>
</dbReference>
<evidence type="ECO:0000256" key="7">
    <source>
        <dbReference type="HAMAP-Rule" id="MF_00201"/>
    </source>
</evidence>
<evidence type="ECO:0000313" key="10">
    <source>
        <dbReference type="Proteomes" id="UP000057609"/>
    </source>
</evidence>
<evidence type="ECO:0000256" key="2">
    <source>
        <dbReference type="ARBA" id="ARBA00021310"/>
    </source>
</evidence>
<keyword evidence="4 7" id="KW-0233">DNA recombination</keyword>
<keyword evidence="3 7" id="KW-0227">DNA damage</keyword>
<dbReference type="OrthoDB" id="9780797at2"/>
<name>A0A0B5BLK4_9BACT</name>
<dbReference type="HAMAP" id="MF_00201">
    <property type="entry name" value="RecO"/>
    <property type="match status" value="1"/>
</dbReference>
<keyword evidence="5 7" id="KW-0234">DNA repair</keyword>
<dbReference type="HOGENOM" id="CLU_066632_2_0_7"/>
<dbReference type="GO" id="GO:0006302">
    <property type="term" value="P:double-strand break repair"/>
    <property type="evidence" value="ECO:0007669"/>
    <property type="project" value="TreeGrafter"/>
</dbReference>
<keyword evidence="10" id="KW-1185">Reference proteome</keyword>
<comment type="similarity">
    <text evidence="1 7">Belongs to the RecO family.</text>
</comment>
<organism evidence="9 10">
    <name type="scientific">Geobacter pickeringii</name>
    <dbReference type="NCBI Taxonomy" id="345632"/>
    <lineage>
        <taxon>Bacteria</taxon>
        <taxon>Pseudomonadati</taxon>
        <taxon>Thermodesulfobacteriota</taxon>
        <taxon>Desulfuromonadia</taxon>
        <taxon>Geobacterales</taxon>
        <taxon>Geobacteraceae</taxon>
        <taxon>Geobacter</taxon>
    </lineage>
</organism>
<dbReference type="InterPro" id="IPR042242">
    <property type="entry name" value="RecO_C"/>
</dbReference>
<dbReference type="AlphaFoldDB" id="A0A0B5BLK4"/>
<dbReference type="SUPFAM" id="SSF57863">
    <property type="entry name" value="ArfGap/RecO-like zinc finger"/>
    <property type="match status" value="1"/>
</dbReference>
<dbReference type="EMBL" id="CP009788">
    <property type="protein sequence ID" value="AJE04936.1"/>
    <property type="molecule type" value="Genomic_DNA"/>
</dbReference>
<evidence type="ECO:0000256" key="4">
    <source>
        <dbReference type="ARBA" id="ARBA00023172"/>
    </source>
</evidence>
<evidence type="ECO:0000313" key="9">
    <source>
        <dbReference type="EMBL" id="AJE04936.1"/>
    </source>
</evidence>
<evidence type="ECO:0000256" key="5">
    <source>
        <dbReference type="ARBA" id="ARBA00023204"/>
    </source>
</evidence>
<dbReference type="KEGG" id="gpi:GPICK_13565"/>
<dbReference type="RefSeq" id="WP_039745789.1">
    <property type="nucleotide sequence ID" value="NZ_CP009788.1"/>
</dbReference>
<dbReference type="InterPro" id="IPR037278">
    <property type="entry name" value="ARFGAP/RecO"/>
</dbReference>
<reference evidence="9 10" key="1">
    <citation type="journal article" date="2015" name="Genome Announc.">
        <title>Complete Genome of Geobacter pickeringii G13T, a Metal-Reducing Isolate from Sedimentary Kaolin Deposits.</title>
        <authorList>
            <person name="Badalamenti J.P."/>
            <person name="Bond D.R."/>
        </authorList>
    </citation>
    <scope>NUCLEOTIDE SEQUENCE [LARGE SCALE GENOMIC DNA]</scope>
    <source>
        <strain evidence="9 10">G13</strain>
    </source>
</reference>
<dbReference type="PANTHER" id="PTHR33991:SF1">
    <property type="entry name" value="DNA REPAIR PROTEIN RECO"/>
    <property type="match status" value="1"/>
</dbReference>
<sequence>MEASRSEAIVLGAMDYRESDRIVTLFTLQHGKVRGVAKGAKRSMRRFGGALDPFARLSVELVVREGLSSIRGADIVSLYPRIRADLRKIGLAGYAVEVAERFLPDGAPYPRLFRLLTAYLEHLEHGEGEPSARRFFEANLLNILGYRLALEQCGACGAELPPDAPRRCGPAGVVLCARCGRVGTIIGPETVRLLGLCLATGRFGAVAFPPAALREAGELLDGAIAAHLTRPLNSLAFLRQIEADLASVPIIP</sequence>
<dbReference type="STRING" id="345632.GPICK_13565"/>
<dbReference type="GO" id="GO:0006310">
    <property type="term" value="P:DNA recombination"/>
    <property type="evidence" value="ECO:0007669"/>
    <property type="project" value="UniProtKB-UniRule"/>
</dbReference>
<evidence type="ECO:0000259" key="8">
    <source>
        <dbReference type="Pfam" id="PF11967"/>
    </source>
</evidence>
<evidence type="ECO:0000256" key="6">
    <source>
        <dbReference type="ARBA" id="ARBA00033409"/>
    </source>
</evidence>
<gene>
    <name evidence="7" type="primary">recO</name>
    <name evidence="9" type="ORF">GPICK_13565</name>
</gene>